<protein>
    <recommendedName>
        <fullName evidence="3">Phospholipid/glycerol acyltransferase domain-containing protein</fullName>
    </recommendedName>
</protein>
<keyword evidence="2" id="KW-0012">Acyltransferase</keyword>
<dbReference type="GO" id="GO:0003841">
    <property type="term" value="F:1-acylglycerol-3-phosphate O-acyltransferase activity"/>
    <property type="evidence" value="ECO:0007669"/>
    <property type="project" value="TreeGrafter"/>
</dbReference>
<gene>
    <name evidence="4" type="ORF">S01H1_23742</name>
</gene>
<reference evidence="4" key="1">
    <citation type="journal article" date="2014" name="Front. Microbiol.">
        <title>High frequency of phylogenetically diverse reductive dehalogenase-homologous genes in deep subseafloor sedimentary metagenomes.</title>
        <authorList>
            <person name="Kawai M."/>
            <person name="Futagami T."/>
            <person name="Toyoda A."/>
            <person name="Takaki Y."/>
            <person name="Nishi S."/>
            <person name="Hori S."/>
            <person name="Arai W."/>
            <person name="Tsubouchi T."/>
            <person name="Morono Y."/>
            <person name="Uchiyama I."/>
            <person name="Ito T."/>
            <person name="Fujiyama A."/>
            <person name="Inagaki F."/>
            <person name="Takami H."/>
        </authorList>
    </citation>
    <scope>NUCLEOTIDE SEQUENCE</scope>
    <source>
        <strain evidence="4">Expedition CK06-06</strain>
    </source>
</reference>
<keyword evidence="1" id="KW-0808">Transferase</keyword>
<dbReference type="Pfam" id="PF01553">
    <property type="entry name" value="Acyltransferase"/>
    <property type="match status" value="1"/>
</dbReference>
<evidence type="ECO:0000259" key="3">
    <source>
        <dbReference type="Pfam" id="PF01553"/>
    </source>
</evidence>
<accession>X0TJE4</accession>
<feature type="non-terminal residue" evidence="4">
    <location>
        <position position="84"/>
    </location>
</feature>
<dbReference type="CDD" id="cd07989">
    <property type="entry name" value="LPLAT_AGPAT-like"/>
    <property type="match status" value="1"/>
</dbReference>
<dbReference type="SUPFAM" id="SSF69593">
    <property type="entry name" value="Glycerol-3-phosphate (1)-acyltransferase"/>
    <property type="match status" value="1"/>
</dbReference>
<sequence length="84" mass="9643">MTCLHFIKVYGREHLPKKGPFILASNHVSLGDPPVIGVTCHTMPLHFMAKQELFESKQWGWWFKLTNCISISQDGKDFKAIKEV</sequence>
<dbReference type="PANTHER" id="PTHR10434">
    <property type="entry name" value="1-ACYL-SN-GLYCEROL-3-PHOSPHATE ACYLTRANSFERASE"/>
    <property type="match status" value="1"/>
</dbReference>
<dbReference type="InterPro" id="IPR002123">
    <property type="entry name" value="Plipid/glycerol_acylTrfase"/>
</dbReference>
<name>X0TJE4_9ZZZZ</name>
<dbReference type="EMBL" id="BARS01013824">
    <property type="protein sequence ID" value="GAF87376.1"/>
    <property type="molecule type" value="Genomic_DNA"/>
</dbReference>
<evidence type="ECO:0000256" key="2">
    <source>
        <dbReference type="ARBA" id="ARBA00023315"/>
    </source>
</evidence>
<dbReference type="PANTHER" id="PTHR10434:SF40">
    <property type="entry name" value="1-ACYL-SN-GLYCEROL-3-PHOSPHATE ACYLTRANSFERASE"/>
    <property type="match status" value="1"/>
</dbReference>
<comment type="caution">
    <text evidence="4">The sequence shown here is derived from an EMBL/GenBank/DDBJ whole genome shotgun (WGS) entry which is preliminary data.</text>
</comment>
<feature type="domain" description="Phospholipid/glycerol acyltransferase" evidence="3">
    <location>
        <begin position="7"/>
        <end position="75"/>
    </location>
</feature>
<evidence type="ECO:0000256" key="1">
    <source>
        <dbReference type="ARBA" id="ARBA00022679"/>
    </source>
</evidence>
<dbReference type="GO" id="GO:0006654">
    <property type="term" value="P:phosphatidic acid biosynthetic process"/>
    <property type="evidence" value="ECO:0007669"/>
    <property type="project" value="TreeGrafter"/>
</dbReference>
<evidence type="ECO:0000313" key="4">
    <source>
        <dbReference type="EMBL" id="GAF87376.1"/>
    </source>
</evidence>
<dbReference type="AlphaFoldDB" id="X0TJE4"/>
<proteinExistence type="predicted"/>
<organism evidence="4">
    <name type="scientific">marine sediment metagenome</name>
    <dbReference type="NCBI Taxonomy" id="412755"/>
    <lineage>
        <taxon>unclassified sequences</taxon>
        <taxon>metagenomes</taxon>
        <taxon>ecological metagenomes</taxon>
    </lineage>
</organism>